<dbReference type="GO" id="GO:0034355">
    <property type="term" value="P:NAD+ biosynthetic process via the salvage pathway"/>
    <property type="evidence" value="ECO:0007669"/>
    <property type="project" value="UniProtKB-ARBA"/>
</dbReference>
<dbReference type="PANTHER" id="PTHR11098">
    <property type="entry name" value="NICOTINATE PHOSPHORIBOSYLTRANSFERASE"/>
    <property type="match status" value="1"/>
</dbReference>
<dbReference type="UniPathway" id="UPA00253">
    <property type="reaction ID" value="UER00457"/>
</dbReference>
<dbReference type="EMBL" id="CP003255">
    <property type="protein sequence ID" value="AGA58498.1"/>
    <property type="molecule type" value="Genomic_DNA"/>
</dbReference>
<dbReference type="GO" id="GO:0004516">
    <property type="term" value="F:nicotinate phosphoribosyltransferase activity"/>
    <property type="evidence" value="ECO:0007669"/>
    <property type="project" value="UniProtKB-UniRule"/>
</dbReference>
<dbReference type="NCBIfam" id="NF006697">
    <property type="entry name" value="PRK09243.1-4"/>
    <property type="match status" value="1"/>
</dbReference>
<dbReference type="OrthoDB" id="9770610at2"/>
<organism evidence="13 14">
    <name type="scientific">Thermobacillus composti (strain DSM 18247 / JCM 13945 / KWC4)</name>
    <dbReference type="NCBI Taxonomy" id="717605"/>
    <lineage>
        <taxon>Bacteria</taxon>
        <taxon>Bacillati</taxon>
        <taxon>Bacillota</taxon>
        <taxon>Bacilli</taxon>
        <taxon>Bacillales</taxon>
        <taxon>Paenibacillaceae</taxon>
        <taxon>Thermobacillus</taxon>
    </lineage>
</organism>
<dbReference type="InterPro" id="IPR040727">
    <property type="entry name" value="NAPRTase_N"/>
</dbReference>
<dbReference type="PANTHER" id="PTHR11098:SF1">
    <property type="entry name" value="NICOTINATE PHOSPHORIBOSYLTRANSFERASE"/>
    <property type="match status" value="1"/>
</dbReference>
<gene>
    <name evidence="13" type="ordered locus">Theco_2390</name>
</gene>
<keyword evidence="7 9" id="KW-0808">Transferase</keyword>
<dbReference type="HOGENOM" id="CLU_025154_2_1_9"/>
<keyword evidence="14" id="KW-1185">Reference proteome</keyword>
<evidence type="ECO:0000313" key="13">
    <source>
        <dbReference type="EMBL" id="AGA58498.1"/>
    </source>
</evidence>
<dbReference type="SUPFAM" id="SSF51690">
    <property type="entry name" value="Nicotinate/Quinolinate PRTase C-terminal domain-like"/>
    <property type="match status" value="1"/>
</dbReference>
<dbReference type="NCBIfam" id="NF009131">
    <property type="entry name" value="PRK12484.1"/>
    <property type="match status" value="1"/>
</dbReference>
<feature type="domain" description="Nicotinate phosphoribosyltransferase C-terminal" evidence="12">
    <location>
        <begin position="362"/>
        <end position="470"/>
    </location>
</feature>
<feature type="domain" description="Nicotinate phosphoribosyltransferase N-terminal" evidence="11">
    <location>
        <begin position="12"/>
        <end position="135"/>
    </location>
</feature>
<dbReference type="STRING" id="717605.Theco_2390"/>
<dbReference type="Pfam" id="PF17956">
    <property type="entry name" value="NAPRTase_C"/>
    <property type="match status" value="1"/>
</dbReference>
<dbReference type="NCBIfam" id="TIGR01513">
    <property type="entry name" value="NAPRTase_put"/>
    <property type="match status" value="1"/>
</dbReference>
<evidence type="ECO:0000259" key="10">
    <source>
        <dbReference type="Pfam" id="PF04095"/>
    </source>
</evidence>
<dbReference type="eggNOG" id="COG1488">
    <property type="taxonomic scope" value="Bacteria"/>
</dbReference>
<accession>L0EDY4</accession>
<reference evidence="14" key="1">
    <citation type="submission" date="2012-01" db="EMBL/GenBank/DDBJ databases">
        <title>Complete sequence of chromosome of Thermobacillus composti KWC4.</title>
        <authorList>
            <person name="Lucas S."/>
            <person name="Han J."/>
            <person name="Lapidus A."/>
            <person name="Cheng J.-F."/>
            <person name="Goodwin L."/>
            <person name="Pitluck S."/>
            <person name="Peters L."/>
            <person name="Ovchinnikova G."/>
            <person name="Teshima H."/>
            <person name="Detter J.C."/>
            <person name="Han C."/>
            <person name="Tapia R."/>
            <person name="Land M."/>
            <person name="Hauser L."/>
            <person name="Kyrpides N."/>
            <person name="Ivanova N."/>
            <person name="Pagani I."/>
            <person name="Anderson I."/>
            <person name="Woyke T."/>
        </authorList>
    </citation>
    <scope>NUCLEOTIDE SEQUENCE [LARGE SCALE GENOMIC DNA]</scope>
    <source>
        <strain evidence="14">DSM 18247 / JCM 13945 / KWC4</strain>
    </source>
</reference>
<dbReference type="FunFam" id="3.20.20.70:FF:000076">
    <property type="entry name" value="Nicotinate phosphoribosyltransferase"/>
    <property type="match status" value="1"/>
</dbReference>
<dbReference type="NCBIfam" id="NF006695">
    <property type="entry name" value="PRK09243.1-2"/>
    <property type="match status" value="1"/>
</dbReference>
<dbReference type="CDD" id="cd01570">
    <property type="entry name" value="NAPRTase_A"/>
    <property type="match status" value="1"/>
</dbReference>
<evidence type="ECO:0000256" key="6">
    <source>
        <dbReference type="ARBA" id="ARBA00022642"/>
    </source>
</evidence>
<dbReference type="GO" id="GO:0047280">
    <property type="term" value="F:nicotinamide phosphoribosyltransferase activity"/>
    <property type="evidence" value="ECO:0007669"/>
    <property type="project" value="UniProtKB-ARBA"/>
</dbReference>
<dbReference type="NCBIfam" id="NF006694">
    <property type="entry name" value="PRK09243.1-1"/>
    <property type="match status" value="1"/>
</dbReference>
<evidence type="ECO:0000256" key="4">
    <source>
        <dbReference type="ARBA" id="ARBA00022553"/>
    </source>
</evidence>
<sequence length="487" mass="55680">MNQVYRDDSVALHTDRYQLNMGEVYWADNVHNRRAVFEVFFRKMPFGNGYAIFAGLERVVRYLQQFRFSDTDLAYLEEEGYNEDYLDFLRTLRFTGTIRSMREGELAFAGEPLMRIEAPLIQCQLIETAILNIVNYQTLIATKASRIKHMIGSDTALEFGTRRAQEMDAAVWGARAAVIGGFDGTANVRAGKMFGIPIAGTHAHAMVQAYRDEYEAFRKYAGTHKNCVFLVDTYDTLRSGVPNAIRVAREFGDRINFVGIRLDSGDLAYLSKKAREMLDEAGFPNAKIIASNDLDEHTILNLKAQGAKIDVWGIGTRLITAWDQPALGAVYKMVAIEDENGRMADTIKISSNPEKITTPGLKKVYRIINRRSGKAEGDYIALEHEKPQDEERLKMFHPVHTHIMKFVTNFEARELHHTIFEDGKLVYELPPLDEIRRFAADNLELLWDEYKRTLNPAEYPVDLSQACWDNKMAIIRKVREDIEQKRG</sequence>
<dbReference type="InterPro" id="IPR007229">
    <property type="entry name" value="Nic_PRibTrfase-Fam"/>
</dbReference>
<comment type="pathway">
    <text evidence="1 9">Cofactor biosynthesis; NAD(+) biosynthesis; nicotinate D-ribonucleotide from nicotinate: step 1/1.</text>
</comment>
<evidence type="ECO:0000259" key="12">
    <source>
        <dbReference type="Pfam" id="PF17956"/>
    </source>
</evidence>
<comment type="similarity">
    <text evidence="2 9">Belongs to the NAPRTase family.</text>
</comment>
<dbReference type="RefSeq" id="WP_015255242.1">
    <property type="nucleotide sequence ID" value="NC_019897.1"/>
</dbReference>
<dbReference type="PIRSF" id="PIRSF000484">
    <property type="entry name" value="NAPRT"/>
    <property type="match status" value="1"/>
</dbReference>
<dbReference type="InterPro" id="IPR041619">
    <property type="entry name" value="NAPRTase_C"/>
</dbReference>
<evidence type="ECO:0000256" key="9">
    <source>
        <dbReference type="RuleBase" id="RU365100"/>
    </source>
</evidence>
<evidence type="ECO:0000256" key="8">
    <source>
        <dbReference type="ARBA" id="ARBA00048668"/>
    </source>
</evidence>
<dbReference type="Pfam" id="PF04095">
    <property type="entry name" value="NAPRTase"/>
    <property type="match status" value="1"/>
</dbReference>
<evidence type="ECO:0000256" key="3">
    <source>
        <dbReference type="ARBA" id="ARBA00013236"/>
    </source>
</evidence>
<evidence type="ECO:0000256" key="1">
    <source>
        <dbReference type="ARBA" id="ARBA00004952"/>
    </source>
</evidence>
<keyword evidence="13" id="KW-0328">Glycosyltransferase</keyword>
<dbReference type="GO" id="GO:0005829">
    <property type="term" value="C:cytosol"/>
    <property type="evidence" value="ECO:0007669"/>
    <property type="project" value="TreeGrafter"/>
</dbReference>
<dbReference type="KEGG" id="tco:Theco_2390"/>
<comment type="catalytic activity">
    <reaction evidence="8 9">
        <text>5-phospho-alpha-D-ribose 1-diphosphate + nicotinate + ATP + H2O = nicotinate beta-D-ribonucleotide + ADP + phosphate + diphosphate</text>
        <dbReference type="Rhea" id="RHEA:36163"/>
        <dbReference type="ChEBI" id="CHEBI:15377"/>
        <dbReference type="ChEBI" id="CHEBI:30616"/>
        <dbReference type="ChEBI" id="CHEBI:32544"/>
        <dbReference type="ChEBI" id="CHEBI:33019"/>
        <dbReference type="ChEBI" id="CHEBI:43474"/>
        <dbReference type="ChEBI" id="CHEBI:57502"/>
        <dbReference type="ChEBI" id="CHEBI:58017"/>
        <dbReference type="ChEBI" id="CHEBI:456216"/>
        <dbReference type="EC" id="6.3.4.21"/>
    </reaction>
</comment>
<dbReference type="EC" id="6.3.4.21" evidence="3 9"/>
<keyword evidence="4" id="KW-0597">Phosphoprotein</keyword>
<dbReference type="Gene3D" id="3.20.20.70">
    <property type="entry name" value="Aldolase class I"/>
    <property type="match status" value="1"/>
</dbReference>
<proteinExistence type="inferred from homology"/>
<comment type="PTM">
    <text evidence="9">Transiently phosphorylated on a His residue during the reaction cycle. Phosphorylation strongly increases the affinity for substrates and increases the rate of nicotinate D-ribonucleotide production. Dephosphorylation regenerates the low-affinity form of the enzyme, leading to product release.</text>
</comment>
<dbReference type="AlphaFoldDB" id="L0EDY4"/>
<protein>
    <recommendedName>
        <fullName evidence="3 9">Nicotinate phosphoribosyltransferase</fullName>
        <ecNumber evidence="3 9">6.3.4.21</ecNumber>
    </recommendedName>
</protein>
<evidence type="ECO:0000256" key="2">
    <source>
        <dbReference type="ARBA" id="ARBA00010897"/>
    </source>
</evidence>
<keyword evidence="6 9" id="KW-0662">Pyridine nucleotide biosynthesis</keyword>
<comment type="function">
    <text evidence="9">Catalyzes the first step in the biosynthesis of NAD from nicotinic acid, the ATP-dependent synthesis of beta-nicotinate D-ribonucleotide from nicotinate and 5-phospho-D-ribose 1-phosphate.</text>
</comment>
<evidence type="ECO:0000256" key="5">
    <source>
        <dbReference type="ARBA" id="ARBA00022598"/>
    </source>
</evidence>
<dbReference type="InterPro" id="IPR013785">
    <property type="entry name" value="Aldolase_TIM"/>
</dbReference>
<dbReference type="SUPFAM" id="SSF54675">
    <property type="entry name" value="Nicotinate/Quinolinate PRTase N-terminal domain-like"/>
    <property type="match status" value="1"/>
</dbReference>
<evidence type="ECO:0000313" key="14">
    <source>
        <dbReference type="Proteomes" id="UP000010795"/>
    </source>
</evidence>
<dbReference type="InterPro" id="IPR006405">
    <property type="entry name" value="Nic_PRibTrfase_pncB"/>
</dbReference>
<dbReference type="Pfam" id="PF17767">
    <property type="entry name" value="NAPRTase_N"/>
    <property type="match status" value="1"/>
</dbReference>
<evidence type="ECO:0000259" key="11">
    <source>
        <dbReference type="Pfam" id="PF17767"/>
    </source>
</evidence>
<dbReference type="Gene3D" id="3.20.140.10">
    <property type="entry name" value="nicotinate phosphoribosyltransferase"/>
    <property type="match status" value="1"/>
</dbReference>
<keyword evidence="5 9" id="KW-0436">Ligase</keyword>
<dbReference type="InterPro" id="IPR036068">
    <property type="entry name" value="Nicotinate_pribotase-like_C"/>
</dbReference>
<evidence type="ECO:0000256" key="7">
    <source>
        <dbReference type="ARBA" id="ARBA00022679"/>
    </source>
</evidence>
<feature type="domain" description="Nicotinate/nicotinamide phosphoribosyltransferase" evidence="10">
    <location>
        <begin position="158"/>
        <end position="336"/>
    </location>
</feature>
<dbReference type="InterPro" id="IPR041525">
    <property type="entry name" value="N/Namide_PRibTrfase"/>
</dbReference>
<dbReference type="Proteomes" id="UP000010795">
    <property type="component" value="Chromosome"/>
</dbReference>
<name>L0EDY4_THECK</name>